<gene>
    <name evidence="4" type="ORF">H4W81_001984</name>
</gene>
<evidence type="ECO:0000256" key="2">
    <source>
        <dbReference type="ARBA" id="ARBA00023315"/>
    </source>
</evidence>
<organism evidence="4 5">
    <name type="scientific">Nonomuraea africana</name>
    <dbReference type="NCBI Taxonomy" id="46171"/>
    <lineage>
        <taxon>Bacteria</taxon>
        <taxon>Bacillati</taxon>
        <taxon>Actinomycetota</taxon>
        <taxon>Actinomycetes</taxon>
        <taxon>Streptosporangiales</taxon>
        <taxon>Streptosporangiaceae</taxon>
        <taxon>Nonomuraea</taxon>
    </lineage>
</organism>
<comment type="caution">
    <text evidence="4">The sequence shown here is derived from an EMBL/GenBank/DDBJ whole genome shotgun (WGS) entry which is preliminary data.</text>
</comment>
<dbReference type="Pfam" id="PF00583">
    <property type="entry name" value="Acetyltransf_1"/>
    <property type="match status" value="1"/>
</dbReference>
<dbReference type="PROSITE" id="PS51186">
    <property type="entry name" value="GNAT"/>
    <property type="match status" value="1"/>
</dbReference>
<keyword evidence="2" id="KW-0012">Acyltransferase</keyword>
<dbReference type="EMBL" id="JADBEF010000001">
    <property type="protein sequence ID" value="MBE1559205.1"/>
    <property type="molecule type" value="Genomic_DNA"/>
</dbReference>
<keyword evidence="1" id="KW-0808">Transferase</keyword>
<name>A0ABR9KB19_9ACTN</name>
<dbReference type="InterPro" id="IPR050832">
    <property type="entry name" value="Bact_Acetyltransf"/>
</dbReference>
<evidence type="ECO:0000259" key="3">
    <source>
        <dbReference type="PROSITE" id="PS51186"/>
    </source>
</evidence>
<keyword evidence="5" id="KW-1185">Reference proteome</keyword>
<dbReference type="RefSeq" id="WP_192774515.1">
    <property type="nucleotide sequence ID" value="NZ_BAAASY010000001.1"/>
</dbReference>
<dbReference type="PANTHER" id="PTHR43877">
    <property type="entry name" value="AMINOALKYLPHOSPHONATE N-ACETYLTRANSFERASE-RELATED-RELATED"/>
    <property type="match status" value="1"/>
</dbReference>
<proteinExistence type="predicted"/>
<feature type="domain" description="N-acetyltransferase" evidence="3">
    <location>
        <begin position="5"/>
        <end position="154"/>
    </location>
</feature>
<protein>
    <submittedName>
        <fullName evidence="4">GNAT superfamily N-acetyltransferase</fullName>
    </submittedName>
</protein>
<accession>A0ABR9KB19</accession>
<evidence type="ECO:0000313" key="4">
    <source>
        <dbReference type="EMBL" id="MBE1559205.1"/>
    </source>
</evidence>
<sequence>MRHHTDVRQAVDGDVAELIRLRALLFETLGNPSSDDQWRDNLAVVLKEQLAADTMRILVVDGGTGLAACGIGIVEQRLPSPRLRNGRLGQVIGVVTDPAHRRRGHSRAIMNGLLDWFRERDVARVDLHASHDAEPLYRELGFVDHPEPALYWRP</sequence>
<dbReference type="InterPro" id="IPR016181">
    <property type="entry name" value="Acyl_CoA_acyltransferase"/>
</dbReference>
<evidence type="ECO:0000256" key="1">
    <source>
        <dbReference type="ARBA" id="ARBA00022679"/>
    </source>
</evidence>
<evidence type="ECO:0000313" key="5">
    <source>
        <dbReference type="Proteomes" id="UP000661607"/>
    </source>
</evidence>
<dbReference type="SUPFAM" id="SSF55729">
    <property type="entry name" value="Acyl-CoA N-acyltransferases (Nat)"/>
    <property type="match status" value="1"/>
</dbReference>
<dbReference type="Gene3D" id="3.40.630.30">
    <property type="match status" value="1"/>
</dbReference>
<dbReference type="InterPro" id="IPR000182">
    <property type="entry name" value="GNAT_dom"/>
</dbReference>
<dbReference type="CDD" id="cd04301">
    <property type="entry name" value="NAT_SF"/>
    <property type="match status" value="1"/>
</dbReference>
<dbReference type="Proteomes" id="UP000661607">
    <property type="component" value="Unassembled WGS sequence"/>
</dbReference>
<reference evidence="4 5" key="1">
    <citation type="submission" date="2020-10" db="EMBL/GenBank/DDBJ databases">
        <title>Sequencing the genomes of 1000 actinobacteria strains.</title>
        <authorList>
            <person name="Klenk H.-P."/>
        </authorList>
    </citation>
    <scope>NUCLEOTIDE SEQUENCE [LARGE SCALE GENOMIC DNA]</scope>
    <source>
        <strain evidence="4 5">DSM 43748</strain>
    </source>
</reference>